<reference evidence="1 2" key="1">
    <citation type="submission" date="2020-06" db="EMBL/GenBank/DDBJ databases">
        <authorList>
            <person name="Criscuolo A."/>
        </authorList>
    </citation>
    <scope>NUCLEOTIDE SEQUENCE [LARGE SCALE GENOMIC DNA]</scope>
    <source>
        <strain evidence="2">CIP 110025</strain>
    </source>
</reference>
<evidence type="ECO:0000313" key="1">
    <source>
        <dbReference type="EMBL" id="CAD0009857.1"/>
    </source>
</evidence>
<accession>A0A6V6ZDH2</accession>
<organism evidence="1 2">
    <name type="scientific">Flavobacterium chungangense</name>
    <dbReference type="NCBI Taxonomy" id="554283"/>
    <lineage>
        <taxon>Bacteria</taxon>
        <taxon>Pseudomonadati</taxon>
        <taxon>Bacteroidota</taxon>
        <taxon>Flavobacteriia</taxon>
        <taxon>Flavobacteriales</taxon>
        <taxon>Flavobacteriaceae</taxon>
        <taxon>Flavobacterium</taxon>
    </lineage>
</organism>
<sequence length="212" mass="25336">MKIIIFFSIILLTCVCFSQGDEKYKLEKDFFLLGTLSDYEGRFKDPLTQDVVDYYNGIEKPIMSFNYNLFKNTYEDLSVFEDILKSQKLTAKINSYFNWKYDENFTNANRDSLYNGHINIKKIKNVSQKVSFILGVYTRFGAKNDTTFCIRMANCYDKFETCKIVLKDLNCKNITTEIYEAIPFTYTIYFQPSDRLRKYLTHYYFIREKVWK</sequence>
<evidence type="ECO:0000313" key="2">
    <source>
        <dbReference type="Proteomes" id="UP000556700"/>
    </source>
</evidence>
<keyword evidence="2" id="KW-1185">Reference proteome</keyword>
<dbReference type="AlphaFoldDB" id="A0A6V6ZDH2"/>
<protein>
    <submittedName>
        <fullName evidence="1">Uncharacterized protein</fullName>
    </submittedName>
</protein>
<dbReference type="Proteomes" id="UP000556700">
    <property type="component" value="Unassembled WGS sequence"/>
</dbReference>
<dbReference type="RefSeq" id="WP_031455717.1">
    <property type="nucleotide sequence ID" value="NZ_CAIJDO010000318.1"/>
</dbReference>
<gene>
    <name evidence="1" type="ORF">FLACHUCJ7_04497</name>
</gene>
<proteinExistence type="predicted"/>
<name>A0A6V6ZDH2_9FLAO</name>
<comment type="caution">
    <text evidence="1">The sequence shown here is derived from an EMBL/GenBank/DDBJ whole genome shotgun (WGS) entry which is preliminary data.</text>
</comment>
<dbReference type="EMBL" id="CAIJDO010000318">
    <property type="protein sequence ID" value="CAD0009857.1"/>
    <property type="molecule type" value="Genomic_DNA"/>
</dbReference>